<reference evidence="2" key="1">
    <citation type="submission" date="2023-11" db="EMBL/GenBank/DDBJ databases">
        <title>Genome assemblies of two species of porcelain crab, Petrolisthes cinctipes and Petrolisthes manimaculis (Anomura: Porcellanidae).</title>
        <authorList>
            <person name="Angst P."/>
        </authorList>
    </citation>
    <scope>NUCLEOTIDE SEQUENCE</scope>
    <source>
        <strain evidence="2">PB745_02</strain>
        <tissue evidence="2">Gill</tissue>
    </source>
</reference>
<feature type="chain" id="PRO_5041967488" evidence="1">
    <location>
        <begin position="20"/>
        <end position="178"/>
    </location>
</feature>
<evidence type="ECO:0000313" key="3">
    <source>
        <dbReference type="Proteomes" id="UP001292094"/>
    </source>
</evidence>
<sequence>MQQWWQLPILAVLLTQAKATGSQKVTGNLIGELMSQVLIEHLHCHTVLVTTTSDSPYLDNTMKNVHGGVIMAGEIIDQKDWLQKLWWTSKTCKVVILHLNDQHNKTESALRLLEQVELQKHPDTRVVVLGTRQDVKAVLLHHSFRNTVHALYLAVHSNAFISIHTRPRLMSRLKYQGC</sequence>
<name>A0AAE1UAC2_9EUCA</name>
<accession>A0AAE1UAC2</accession>
<gene>
    <name evidence="2" type="ORF">Pmani_015030</name>
</gene>
<feature type="signal peptide" evidence="1">
    <location>
        <begin position="1"/>
        <end position="19"/>
    </location>
</feature>
<protein>
    <submittedName>
        <fullName evidence="2">Uncharacterized protein</fullName>
    </submittedName>
</protein>
<organism evidence="2 3">
    <name type="scientific">Petrolisthes manimaculis</name>
    <dbReference type="NCBI Taxonomy" id="1843537"/>
    <lineage>
        <taxon>Eukaryota</taxon>
        <taxon>Metazoa</taxon>
        <taxon>Ecdysozoa</taxon>
        <taxon>Arthropoda</taxon>
        <taxon>Crustacea</taxon>
        <taxon>Multicrustacea</taxon>
        <taxon>Malacostraca</taxon>
        <taxon>Eumalacostraca</taxon>
        <taxon>Eucarida</taxon>
        <taxon>Decapoda</taxon>
        <taxon>Pleocyemata</taxon>
        <taxon>Anomura</taxon>
        <taxon>Galatheoidea</taxon>
        <taxon>Porcellanidae</taxon>
        <taxon>Petrolisthes</taxon>
    </lineage>
</organism>
<proteinExistence type="predicted"/>
<evidence type="ECO:0000313" key="2">
    <source>
        <dbReference type="EMBL" id="KAK4313626.1"/>
    </source>
</evidence>
<evidence type="ECO:0000256" key="1">
    <source>
        <dbReference type="SAM" id="SignalP"/>
    </source>
</evidence>
<keyword evidence="1" id="KW-0732">Signal</keyword>
<comment type="caution">
    <text evidence="2">The sequence shown here is derived from an EMBL/GenBank/DDBJ whole genome shotgun (WGS) entry which is preliminary data.</text>
</comment>
<dbReference type="EMBL" id="JAWZYT010001281">
    <property type="protein sequence ID" value="KAK4313626.1"/>
    <property type="molecule type" value="Genomic_DNA"/>
</dbReference>
<dbReference type="AlphaFoldDB" id="A0AAE1UAC2"/>
<dbReference type="Proteomes" id="UP001292094">
    <property type="component" value="Unassembled WGS sequence"/>
</dbReference>
<keyword evidence="3" id="KW-1185">Reference proteome</keyword>